<dbReference type="Pfam" id="PF03987">
    <property type="entry name" value="Autophagy_act_C"/>
    <property type="match status" value="1"/>
</dbReference>
<evidence type="ECO:0000256" key="5">
    <source>
        <dbReference type="ARBA" id="ARBA00023006"/>
    </source>
</evidence>
<dbReference type="GO" id="GO:0061651">
    <property type="term" value="F:Atg12 conjugating enzyme activity"/>
    <property type="evidence" value="ECO:0007669"/>
    <property type="project" value="TreeGrafter"/>
</dbReference>
<accession>A0A8H7VWM8</accession>
<dbReference type="Gene3D" id="3.30.1460.50">
    <property type="match status" value="1"/>
</dbReference>
<evidence type="ECO:0000256" key="6">
    <source>
        <dbReference type="ARBA" id="ARBA00029833"/>
    </source>
</evidence>
<dbReference type="GO" id="GO:0032446">
    <property type="term" value="P:protein modification by small protein conjugation"/>
    <property type="evidence" value="ECO:0007669"/>
    <property type="project" value="TreeGrafter"/>
</dbReference>
<evidence type="ECO:0000256" key="3">
    <source>
        <dbReference type="ARBA" id="ARBA00022679"/>
    </source>
</evidence>
<keyword evidence="3" id="KW-0808">Transferase</keyword>
<evidence type="ECO:0000256" key="1">
    <source>
        <dbReference type="ARBA" id="ARBA00005696"/>
    </source>
</evidence>
<evidence type="ECO:0000256" key="4">
    <source>
        <dbReference type="ARBA" id="ARBA00022786"/>
    </source>
</evidence>
<evidence type="ECO:0000313" key="8">
    <source>
        <dbReference type="Proteomes" id="UP000613177"/>
    </source>
</evidence>
<dbReference type="PANTHER" id="PTHR14957">
    <property type="entry name" value="UBIQUITIN-LIKE-CONJUGATING ENZYME ATG10"/>
    <property type="match status" value="1"/>
</dbReference>
<dbReference type="AlphaFoldDB" id="A0A8H7VWM8"/>
<dbReference type="PANTHER" id="PTHR14957:SF1">
    <property type="entry name" value="UBIQUITIN-LIKE-CONJUGATING ENZYME ATG10"/>
    <property type="match status" value="1"/>
</dbReference>
<dbReference type="InterPro" id="IPR007135">
    <property type="entry name" value="Atg3/Atg10"/>
</dbReference>
<reference evidence="7" key="1">
    <citation type="submission" date="2021-01" db="EMBL/GenBank/DDBJ databases">
        <title>Metabolic potential, ecology and presence of endohyphal bacteria is reflected in genomic diversity of Mucoromycotina.</title>
        <authorList>
            <person name="Muszewska A."/>
            <person name="Okrasinska A."/>
            <person name="Steczkiewicz K."/>
            <person name="Drgas O."/>
            <person name="Orlowska M."/>
            <person name="Perlinska-Lenart U."/>
            <person name="Aleksandrzak-Piekarczyk T."/>
            <person name="Szatraj K."/>
            <person name="Zielenkiewicz U."/>
            <person name="Pilsyk S."/>
            <person name="Malc E."/>
            <person name="Mieczkowski P."/>
            <person name="Kruszewska J.S."/>
            <person name="Biernat P."/>
            <person name="Pawlowska J."/>
        </authorList>
    </citation>
    <scope>NUCLEOTIDE SEQUENCE</scope>
    <source>
        <strain evidence="7">WA0000018081</strain>
    </source>
</reference>
<protein>
    <recommendedName>
        <fullName evidence="2">Ubiquitin-like-conjugating enzyme ATG10</fullName>
    </recommendedName>
    <alternativeName>
        <fullName evidence="6">Autophagy-related protein 10</fullName>
    </alternativeName>
</protein>
<dbReference type="GO" id="GO:0000422">
    <property type="term" value="P:autophagy of mitochondrion"/>
    <property type="evidence" value="ECO:0007669"/>
    <property type="project" value="TreeGrafter"/>
</dbReference>
<evidence type="ECO:0000313" key="7">
    <source>
        <dbReference type="EMBL" id="KAG2229869.1"/>
    </source>
</evidence>
<dbReference type="Proteomes" id="UP000613177">
    <property type="component" value="Unassembled WGS sequence"/>
</dbReference>
<comment type="caution">
    <text evidence="7">The sequence shown here is derived from an EMBL/GenBank/DDBJ whole genome shotgun (WGS) entry which is preliminary data.</text>
</comment>
<dbReference type="GO" id="GO:0005829">
    <property type="term" value="C:cytosol"/>
    <property type="evidence" value="ECO:0007669"/>
    <property type="project" value="TreeGrafter"/>
</dbReference>
<organism evidence="7 8">
    <name type="scientific">Thamnidium elegans</name>
    <dbReference type="NCBI Taxonomy" id="101142"/>
    <lineage>
        <taxon>Eukaryota</taxon>
        <taxon>Fungi</taxon>
        <taxon>Fungi incertae sedis</taxon>
        <taxon>Mucoromycota</taxon>
        <taxon>Mucoromycotina</taxon>
        <taxon>Mucoromycetes</taxon>
        <taxon>Mucorales</taxon>
        <taxon>Mucorineae</taxon>
        <taxon>Mucoraceae</taxon>
        <taxon>Thamnidium</taxon>
    </lineage>
</organism>
<proteinExistence type="inferred from homology"/>
<sequence length="351" mass="40160">MFISSRVEFESCLKKFHNETKSCSEESLQWTWETLKYAYLRRSSLLVVAARAFSAEEDTAVTEESDPASMETTNMEIIQLEYHIVYSTSYQVPVLYFRASYQDATPLSLQEIFQKITPSIYHDQVMITQTEHPLTGTPFWFIHPCDTQKLMGIVQFEYLDYIKTWLSFAGPIVRCQIPKEMFWWWNKKSNQKQKSTKQKSVASSINGADEDASMFSLYSCGESLNCPSTVHVSSSIRAQHTKSEYSGNFSDVESNASILSKPWISRNVTENRSFRDSIYEQEIQDNDSIISYSHSMPVSTNLHNNMEDPKRRGSIVDYIVNKPLHGKLKAGFGKLVGRSNSTSSGRRRSLG</sequence>
<evidence type="ECO:0000256" key="2">
    <source>
        <dbReference type="ARBA" id="ARBA00021099"/>
    </source>
</evidence>
<gene>
    <name evidence="7" type="ORF">INT48_005145</name>
</gene>
<name>A0A8H7VWM8_9FUNG</name>
<comment type="similarity">
    <text evidence="1">Belongs to the ATG10 family.</text>
</comment>
<keyword evidence="8" id="KW-1185">Reference proteome</keyword>
<keyword evidence="4" id="KW-0833">Ubl conjugation pathway</keyword>
<dbReference type="EMBL" id="JAEPRE010000238">
    <property type="protein sequence ID" value="KAG2229869.1"/>
    <property type="molecule type" value="Genomic_DNA"/>
</dbReference>
<keyword evidence="5" id="KW-0072">Autophagy</keyword>
<dbReference type="GO" id="GO:0000045">
    <property type="term" value="P:autophagosome assembly"/>
    <property type="evidence" value="ECO:0007669"/>
    <property type="project" value="TreeGrafter"/>
</dbReference>